<evidence type="ECO:0000313" key="5">
    <source>
        <dbReference type="EMBL" id="WPJ96139.1"/>
    </source>
</evidence>
<protein>
    <submittedName>
        <fullName evidence="5">Helix-turn-helix transcriptional regulator</fullName>
    </submittedName>
</protein>
<evidence type="ECO:0000256" key="2">
    <source>
        <dbReference type="ARBA" id="ARBA00023125"/>
    </source>
</evidence>
<gene>
    <name evidence="5" type="ORF">SH580_00300</name>
</gene>
<organism evidence="5 6">
    <name type="scientific">Coraliomargarita algicola</name>
    <dbReference type="NCBI Taxonomy" id="3092156"/>
    <lineage>
        <taxon>Bacteria</taxon>
        <taxon>Pseudomonadati</taxon>
        <taxon>Verrucomicrobiota</taxon>
        <taxon>Opitutia</taxon>
        <taxon>Puniceicoccales</taxon>
        <taxon>Coraliomargaritaceae</taxon>
        <taxon>Coraliomargarita</taxon>
    </lineage>
</organism>
<dbReference type="EMBL" id="CP138858">
    <property type="protein sequence ID" value="WPJ96139.1"/>
    <property type="molecule type" value="Genomic_DNA"/>
</dbReference>
<evidence type="ECO:0000313" key="6">
    <source>
        <dbReference type="Proteomes" id="UP001324993"/>
    </source>
</evidence>
<dbReference type="PROSITE" id="PS01124">
    <property type="entry name" value="HTH_ARAC_FAMILY_2"/>
    <property type="match status" value="1"/>
</dbReference>
<keyword evidence="2" id="KW-0238">DNA-binding</keyword>
<name>A0ABZ0RT38_9BACT</name>
<reference evidence="5 6" key="1">
    <citation type="submission" date="2023-11" db="EMBL/GenBank/DDBJ databases">
        <title>Coraliomargarita sp. nov., isolated from marine algae.</title>
        <authorList>
            <person name="Lee J.K."/>
            <person name="Baek J.H."/>
            <person name="Kim J.M."/>
            <person name="Choi D.G."/>
            <person name="Jeon C.O."/>
        </authorList>
    </citation>
    <scope>NUCLEOTIDE SEQUENCE [LARGE SCALE GENOMIC DNA]</scope>
    <source>
        <strain evidence="5 6">J2-16</strain>
    </source>
</reference>
<proteinExistence type="predicted"/>
<dbReference type="PANTHER" id="PTHR46796">
    <property type="entry name" value="HTH-TYPE TRANSCRIPTIONAL ACTIVATOR RHAS-RELATED"/>
    <property type="match status" value="1"/>
</dbReference>
<dbReference type="InterPro" id="IPR018060">
    <property type="entry name" value="HTH_AraC"/>
</dbReference>
<evidence type="ECO:0000259" key="4">
    <source>
        <dbReference type="PROSITE" id="PS01124"/>
    </source>
</evidence>
<dbReference type="InterPro" id="IPR009057">
    <property type="entry name" value="Homeodomain-like_sf"/>
</dbReference>
<dbReference type="InterPro" id="IPR050204">
    <property type="entry name" value="AraC_XylS_family_regulators"/>
</dbReference>
<feature type="domain" description="HTH araC/xylS-type" evidence="4">
    <location>
        <begin position="157"/>
        <end position="255"/>
    </location>
</feature>
<evidence type="ECO:0000256" key="3">
    <source>
        <dbReference type="ARBA" id="ARBA00023163"/>
    </source>
</evidence>
<dbReference type="RefSeq" id="WP_319833003.1">
    <property type="nucleotide sequence ID" value="NZ_CP138858.1"/>
</dbReference>
<dbReference type="Proteomes" id="UP001324993">
    <property type="component" value="Chromosome"/>
</dbReference>
<keyword evidence="1" id="KW-0805">Transcription regulation</keyword>
<dbReference type="SUPFAM" id="SSF46689">
    <property type="entry name" value="Homeodomain-like"/>
    <property type="match status" value="2"/>
</dbReference>
<keyword evidence="6" id="KW-1185">Reference proteome</keyword>
<dbReference type="SMART" id="SM00342">
    <property type="entry name" value="HTH_ARAC"/>
    <property type="match status" value="1"/>
</dbReference>
<keyword evidence="3" id="KW-0804">Transcription</keyword>
<dbReference type="PANTHER" id="PTHR46796:SF6">
    <property type="entry name" value="ARAC SUBFAMILY"/>
    <property type="match status" value="1"/>
</dbReference>
<accession>A0ABZ0RT38</accession>
<dbReference type="Pfam" id="PF12833">
    <property type="entry name" value="HTH_18"/>
    <property type="match status" value="1"/>
</dbReference>
<sequence length="259" mass="29722">MNWLQTLKAPPQIRQLTRGIHGHQVAKETYVLPQFWSLHFYEYYGRIDCVDQCYALEPGACSIVPPNIPITFHYQGPSEHLYCHFQLPENFAHETQASQFIHNDARLPQLKSLLVGAIPLIRSAPMRANLRLWEVLLGIQDILVNADNSPNNQRVVATACEIVTQEMGTSLTIHELAKRCQISHNQLTRIIKQETGETPAIWLRRMRTDRAKELLSYSDLPIKVIAAEVGYPDLQHFNKVIRQRFNLSPTQLRLQVAQV</sequence>
<dbReference type="Gene3D" id="1.10.10.60">
    <property type="entry name" value="Homeodomain-like"/>
    <property type="match status" value="2"/>
</dbReference>
<evidence type="ECO:0000256" key="1">
    <source>
        <dbReference type="ARBA" id="ARBA00023015"/>
    </source>
</evidence>